<dbReference type="SMART" id="SM00342">
    <property type="entry name" value="HTH_ARAC"/>
    <property type="match status" value="1"/>
</dbReference>
<evidence type="ECO:0000259" key="4">
    <source>
        <dbReference type="PROSITE" id="PS01124"/>
    </source>
</evidence>
<feature type="domain" description="HTH araC/xylS-type" evidence="4">
    <location>
        <begin position="228"/>
        <end position="326"/>
    </location>
</feature>
<gene>
    <name evidence="5" type="ORF">BWI75_09075</name>
</gene>
<dbReference type="PROSITE" id="PS00041">
    <property type="entry name" value="HTH_ARAC_FAMILY_1"/>
    <property type="match status" value="1"/>
</dbReference>
<accession>A0A6N8FX21</accession>
<comment type="caution">
    <text evidence="5">The sequence shown here is derived from an EMBL/GenBank/DDBJ whole genome shotgun (WGS) entry which is preliminary data.</text>
</comment>
<dbReference type="AlphaFoldDB" id="A0A6N8FX21"/>
<organism evidence="5 6">
    <name type="scientific">Gloeocapsopsis dulcis AAB1 = 1H9</name>
    <dbReference type="NCBI Taxonomy" id="1433147"/>
    <lineage>
        <taxon>Bacteria</taxon>
        <taxon>Bacillati</taxon>
        <taxon>Cyanobacteriota</taxon>
        <taxon>Cyanophyceae</taxon>
        <taxon>Oscillatoriophycideae</taxon>
        <taxon>Chroococcales</taxon>
        <taxon>Chroococcaceae</taxon>
        <taxon>Gloeocapsopsis</taxon>
        <taxon>Gloeocapsopsis dulcis</taxon>
    </lineage>
</organism>
<dbReference type="InterPro" id="IPR018060">
    <property type="entry name" value="HTH_AraC"/>
</dbReference>
<dbReference type="SUPFAM" id="SSF46689">
    <property type="entry name" value="Homeodomain-like"/>
    <property type="match status" value="2"/>
</dbReference>
<dbReference type="Pfam" id="PF12833">
    <property type="entry name" value="HTH_18"/>
    <property type="match status" value="1"/>
</dbReference>
<protein>
    <recommendedName>
        <fullName evidence="4">HTH araC/xylS-type domain-containing protein</fullName>
    </recommendedName>
</protein>
<dbReference type="Proteomes" id="UP000441797">
    <property type="component" value="Unassembled WGS sequence"/>
</dbReference>
<evidence type="ECO:0000256" key="3">
    <source>
        <dbReference type="ARBA" id="ARBA00023163"/>
    </source>
</evidence>
<dbReference type="RefSeq" id="WP_105218795.1">
    <property type="nucleotide sequence ID" value="NZ_CAWNSU010000012.1"/>
</dbReference>
<dbReference type="EMBL" id="NAPY01000011">
    <property type="protein sequence ID" value="MUL36496.1"/>
    <property type="molecule type" value="Genomic_DNA"/>
</dbReference>
<dbReference type="InterPro" id="IPR009057">
    <property type="entry name" value="Homeodomain-like_sf"/>
</dbReference>
<dbReference type="InterPro" id="IPR053142">
    <property type="entry name" value="PchR_regulatory_protein"/>
</dbReference>
<dbReference type="GO" id="GO:0043565">
    <property type="term" value="F:sequence-specific DNA binding"/>
    <property type="evidence" value="ECO:0007669"/>
    <property type="project" value="InterPro"/>
</dbReference>
<evidence type="ECO:0000313" key="5">
    <source>
        <dbReference type="EMBL" id="MUL36496.1"/>
    </source>
</evidence>
<name>A0A6N8FX21_9CHRO</name>
<keyword evidence="6" id="KW-1185">Reference proteome</keyword>
<proteinExistence type="predicted"/>
<dbReference type="Gene3D" id="1.10.10.60">
    <property type="entry name" value="Homeodomain-like"/>
    <property type="match status" value="2"/>
</dbReference>
<dbReference type="PANTHER" id="PTHR47893:SF1">
    <property type="entry name" value="REGULATORY PROTEIN PCHR"/>
    <property type="match status" value="1"/>
</dbReference>
<dbReference type="PROSITE" id="PS01124">
    <property type="entry name" value="HTH_ARAC_FAMILY_2"/>
    <property type="match status" value="1"/>
</dbReference>
<dbReference type="InterPro" id="IPR020449">
    <property type="entry name" value="Tscrpt_reg_AraC-type_HTH"/>
</dbReference>
<reference evidence="5 6" key="1">
    <citation type="journal article" date="2019" name="Front. Microbiol.">
        <title>Genomic Features for Desiccation Tolerance and Sugar Biosynthesis in the Extremophile Gloeocapsopsis sp. UTEX B3054.</title>
        <authorList>
            <person name="Urrejola C."/>
            <person name="Alcorta J."/>
            <person name="Salas L."/>
            <person name="Vasquez M."/>
            <person name="Polz M.F."/>
            <person name="Vicuna R."/>
            <person name="Diez B."/>
        </authorList>
    </citation>
    <scope>NUCLEOTIDE SEQUENCE [LARGE SCALE GENOMIC DNA]</scope>
    <source>
        <strain evidence="5 6">1H9</strain>
    </source>
</reference>
<dbReference type="OrthoDB" id="7544370at2"/>
<keyword evidence="3" id="KW-0804">Transcription</keyword>
<dbReference type="GO" id="GO:0003700">
    <property type="term" value="F:DNA-binding transcription factor activity"/>
    <property type="evidence" value="ECO:0007669"/>
    <property type="project" value="InterPro"/>
</dbReference>
<evidence type="ECO:0000256" key="1">
    <source>
        <dbReference type="ARBA" id="ARBA00023015"/>
    </source>
</evidence>
<dbReference type="PRINTS" id="PR00032">
    <property type="entry name" value="HTHARAC"/>
</dbReference>
<evidence type="ECO:0000256" key="2">
    <source>
        <dbReference type="ARBA" id="ARBA00023125"/>
    </source>
</evidence>
<evidence type="ECO:0000313" key="6">
    <source>
        <dbReference type="Proteomes" id="UP000441797"/>
    </source>
</evidence>
<sequence length="335" mass="38662">MTGALLIKSMDEMIEETAINGNQPYRTENDIVLKYSKSIGKGYWQRTFLLDGISIDIENNQFLNHIISEEPECEVWPEIGFRLSGNRKLYTGEVMQGGQNFLHLSDVGCGGITEWAGNQRHLKVDINLTPEMWAMLIQQHSQYLSPHRQLPLFGAKNAPYYELRTTTPVMQSVLYQILNCPYRDFVREIYLQSKALELVALWLAQELEYRQVSPSTVKLSPEDIERIYYAKDILIANSHHPPTLLELSRRVAVNQRKLKQGFRQIFGTTVFGYLHDYRMEQAKQMLTEQQLTVAQVAHAVGYSHLSHFAAAFKKKFGVNPRAYRRKKIIISSTNY</sequence>
<keyword evidence="1" id="KW-0805">Transcription regulation</keyword>
<dbReference type="PANTHER" id="PTHR47893">
    <property type="entry name" value="REGULATORY PROTEIN PCHR"/>
    <property type="match status" value="1"/>
</dbReference>
<keyword evidence="2" id="KW-0238">DNA-binding</keyword>
<dbReference type="InterPro" id="IPR018062">
    <property type="entry name" value="HTH_AraC-typ_CS"/>
</dbReference>